<reference evidence="2" key="1">
    <citation type="journal article" date="2023" name="Front. Plant Sci.">
        <title>Chromosomal-level genome assembly of Melastoma candidum provides insights into trichome evolution.</title>
        <authorList>
            <person name="Zhong Y."/>
            <person name="Wu W."/>
            <person name="Sun C."/>
            <person name="Zou P."/>
            <person name="Liu Y."/>
            <person name="Dai S."/>
            <person name="Zhou R."/>
        </authorList>
    </citation>
    <scope>NUCLEOTIDE SEQUENCE [LARGE SCALE GENOMIC DNA]</scope>
</reference>
<sequence length="230" mass="24684">MALQQGISSLSSAAKRYLQDCLSIHFSLELLFSGSTPRLIASIFNKAGILGNGDPRVSAIDATDLRNVFKVNTFRAFYGAKHSARVMVPAKRGSVLFTSSFRSVTSGLMPHAYLASKHTIVGLTKNLCVELGKHGIRVNCISPYGVATPMLMDFLESQGGGDSSGMTKIENWLHTSANLKEGLPEVKDIAEAALYLASDESKYVSGMNLVVDGGYHTTNVALGNNLHMLS</sequence>
<dbReference type="Proteomes" id="UP001057402">
    <property type="component" value="Chromosome 6"/>
</dbReference>
<name>A0ACB9QBR7_9MYRT</name>
<keyword evidence="2" id="KW-1185">Reference proteome</keyword>
<proteinExistence type="predicted"/>
<evidence type="ECO:0000313" key="1">
    <source>
        <dbReference type="EMBL" id="KAI4364048.1"/>
    </source>
</evidence>
<comment type="caution">
    <text evidence="1">The sequence shown here is derived from an EMBL/GenBank/DDBJ whole genome shotgun (WGS) entry which is preliminary data.</text>
</comment>
<evidence type="ECO:0000313" key="2">
    <source>
        <dbReference type="Proteomes" id="UP001057402"/>
    </source>
</evidence>
<accession>A0ACB9QBR7</accession>
<gene>
    <name evidence="1" type="ORF">MLD38_020191</name>
</gene>
<organism evidence="1 2">
    <name type="scientific">Melastoma candidum</name>
    <dbReference type="NCBI Taxonomy" id="119954"/>
    <lineage>
        <taxon>Eukaryota</taxon>
        <taxon>Viridiplantae</taxon>
        <taxon>Streptophyta</taxon>
        <taxon>Embryophyta</taxon>
        <taxon>Tracheophyta</taxon>
        <taxon>Spermatophyta</taxon>
        <taxon>Magnoliopsida</taxon>
        <taxon>eudicotyledons</taxon>
        <taxon>Gunneridae</taxon>
        <taxon>Pentapetalae</taxon>
        <taxon>rosids</taxon>
        <taxon>malvids</taxon>
        <taxon>Myrtales</taxon>
        <taxon>Melastomataceae</taxon>
        <taxon>Melastomatoideae</taxon>
        <taxon>Melastomateae</taxon>
        <taxon>Melastoma</taxon>
    </lineage>
</organism>
<protein>
    <submittedName>
        <fullName evidence="1">Uncharacterized protein</fullName>
    </submittedName>
</protein>
<dbReference type="EMBL" id="CM042885">
    <property type="protein sequence ID" value="KAI4364048.1"/>
    <property type="molecule type" value="Genomic_DNA"/>
</dbReference>